<evidence type="ECO:0000256" key="7">
    <source>
        <dbReference type="SAM" id="Coils"/>
    </source>
</evidence>
<sequence length="141" mass="16032">MELTRVIRRPIITEKTNEQLSQNVYTFEVDWAANKFQIKEAVEFIFNVKVLRVNTSKIDKKPKRLGRFAGFKNRYKKAVVLLAEGNTINYYPQEEANAKQEAAKAEAKAAKKEAAKKEVSEKESAVAEKIAAKKAAKKENK</sequence>
<organism evidence="8 9">
    <name type="scientific">Mycoplasmopsis maculosa</name>
    <dbReference type="NCBI Taxonomy" id="114885"/>
    <lineage>
        <taxon>Bacteria</taxon>
        <taxon>Bacillati</taxon>
        <taxon>Mycoplasmatota</taxon>
        <taxon>Mycoplasmoidales</taxon>
        <taxon>Metamycoplasmataceae</taxon>
        <taxon>Mycoplasmopsis</taxon>
    </lineage>
</organism>
<evidence type="ECO:0000256" key="4">
    <source>
        <dbReference type="ARBA" id="ARBA00022980"/>
    </source>
</evidence>
<dbReference type="GO" id="GO:0005840">
    <property type="term" value="C:ribosome"/>
    <property type="evidence" value="ECO:0007669"/>
    <property type="project" value="UniProtKB-KW"/>
</dbReference>
<keyword evidence="5 6" id="KW-0687">Ribonucleoprotein</keyword>
<protein>
    <recommendedName>
        <fullName evidence="6">Large ribosomal subunit protein uL23</fullName>
    </recommendedName>
</protein>
<dbReference type="FunFam" id="3.30.70.330:FF:000001">
    <property type="entry name" value="50S ribosomal protein L23"/>
    <property type="match status" value="1"/>
</dbReference>
<dbReference type="KEGG" id="mmau:NCTC10168_00018"/>
<keyword evidence="3 6" id="KW-0694">RNA-binding</keyword>
<proteinExistence type="inferred from homology"/>
<dbReference type="OrthoDB" id="9793353at2"/>
<dbReference type="Gene3D" id="3.30.70.330">
    <property type="match status" value="1"/>
</dbReference>
<comment type="similarity">
    <text evidence="1 6">Belongs to the universal ribosomal protein uL23 family.</text>
</comment>
<dbReference type="InterPro" id="IPR012678">
    <property type="entry name" value="Ribosomal_uL23/eL15/eS24_sf"/>
</dbReference>
<dbReference type="SUPFAM" id="SSF54189">
    <property type="entry name" value="Ribosomal proteins S24e, L23 and L15e"/>
    <property type="match status" value="1"/>
</dbReference>
<dbReference type="GO" id="GO:1990904">
    <property type="term" value="C:ribonucleoprotein complex"/>
    <property type="evidence" value="ECO:0007669"/>
    <property type="project" value="UniProtKB-KW"/>
</dbReference>
<accession>A0A449B3D5</accession>
<evidence type="ECO:0000313" key="8">
    <source>
        <dbReference type="EMBL" id="VEU75112.1"/>
    </source>
</evidence>
<comment type="subunit">
    <text evidence="6">Part of the 50S ribosomal subunit. Contacts protein L29, and trigger factor when it is bound to the ribosome.</text>
</comment>
<dbReference type="Pfam" id="PF00276">
    <property type="entry name" value="Ribosomal_L23"/>
    <property type="match status" value="1"/>
</dbReference>
<feature type="coiled-coil region" evidence="7">
    <location>
        <begin position="93"/>
        <end position="125"/>
    </location>
</feature>
<keyword evidence="2 6" id="KW-0699">rRNA-binding</keyword>
<evidence type="ECO:0000256" key="5">
    <source>
        <dbReference type="ARBA" id="ARBA00023274"/>
    </source>
</evidence>
<evidence type="ECO:0000256" key="1">
    <source>
        <dbReference type="ARBA" id="ARBA00006700"/>
    </source>
</evidence>
<dbReference type="EMBL" id="LR215037">
    <property type="protein sequence ID" value="VEU75112.1"/>
    <property type="molecule type" value="Genomic_DNA"/>
</dbReference>
<keyword evidence="9" id="KW-1185">Reference proteome</keyword>
<keyword evidence="4 6" id="KW-0689">Ribosomal protein</keyword>
<evidence type="ECO:0000256" key="2">
    <source>
        <dbReference type="ARBA" id="ARBA00022730"/>
    </source>
</evidence>
<dbReference type="InterPro" id="IPR013025">
    <property type="entry name" value="Ribosomal_uL23-like"/>
</dbReference>
<dbReference type="GO" id="GO:0019843">
    <property type="term" value="F:rRNA binding"/>
    <property type="evidence" value="ECO:0007669"/>
    <property type="project" value="UniProtKB-UniRule"/>
</dbReference>
<dbReference type="GO" id="GO:0003735">
    <property type="term" value="F:structural constituent of ribosome"/>
    <property type="evidence" value="ECO:0007669"/>
    <property type="project" value="InterPro"/>
</dbReference>
<comment type="function">
    <text evidence="6">One of the early assembly proteins it binds 23S rRNA. One of the proteins that surrounds the polypeptide exit tunnel on the outside of the ribosome. Forms the main docking site for trigger factor binding to the ribosome.</text>
</comment>
<dbReference type="NCBIfam" id="NF004363">
    <property type="entry name" value="PRK05738.2-4"/>
    <property type="match status" value="1"/>
</dbReference>
<dbReference type="HAMAP" id="MF_01369_B">
    <property type="entry name" value="Ribosomal_uL23_B"/>
    <property type="match status" value="1"/>
</dbReference>
<keyword evidence="7" id="KW-0175">Coiled coil</keyword>
<dbReference type="NCBIfam" id="NF008919">
    <property type="entry name" value="PRK12280.1-3"/>
    <property type="match status" value="1"/>
</dbReference>
<dbReference type="RefSeq" id="WP_129645935.1">
    <property type="nucleotide sequence ID" value="NZ_LR215037.1"/>
</dbReference>
<name>A0A449B3D5_9BACT</name>
<dbReference type="InterPro" id="IPR012677">
    <property type="entry name" value="Nucleotide-bd_a/b_plait_sf"/>
</dbReference>
<dbReference type="Proteomes" id="UP000290243">
    <property type="component" value="Chromosome"/>
</dbReference>
<evidence type="ECO:0000313" key="9">
    <source>
        <dbReference type="Proteomes" id="UP000290243"/>
    </source>
</evidence>
<gene>
    <name evidence="6 8" type="primary">rplW</name>
    <name evidence="8" type="ORF">NCTC10168_00018</name>
</gene>
<dbReference type="PANTHER" id="PTHR11620">
    <property type="entry name" value="60S RIBOSOMAL PROTEIN L23A"/>
    <property type="match status" value="1"/>
</dbReference>
<reference evidence="8 9" key="1">
    <citation type="submission" date="2019-01" db="EMBL/GenBank/DDBJ databases">
        <authorList>
            <consortium name="Pathogen Informatics"/>
        </authorList>
    </citation>
    <scope>NUCLEOTIDE SEQUENCE [LARGE SCALE GENOMIC DNA]</scope>
    <source>
        <strain evidence="8 9">NCTC10168</strain>
    </source>
</reference>
<evidence type="ECO:0000256" key="6">
    <source>
        <dbReference type="HAMAP-Rule" id="MF_01369"/>
    </source>
</evidence>
<evidence type="ECO:0000256" key="3">
    <source>
        <dbReference type="ARBA" id="ARBA00022884"/>
    </source>
</evidence>
<dbReference type="GO" id="GO:0006412">
    <property type="term" value="P:translation"/>
    <property type="evidence" value="ECO:0007669"/>
    <property type="project" value="UniProtKB-UniRule"/>
</dbReference>
<dbReference type="AlphaFoldDB" id="A0A449B3D5"/>